<dbReference type="Gene3D" id="3.40.50.300">
    <property type="entry name" value="P-loop containing nucleotide triphosphate hydrolases"/>
    <property type="match status" value="1"/>
</dbReference>
<dbReference type="InterPro" id="IPR027417">
    <property type="entry name" value="P-loop_NTPase"/>
</dbReference>
<keyword evidence="2" id="KW-0808">Transferase</keyword>
<evidence type="ECO:0000256" key="2">
    <source>
        <dbReference type="ARBA" id="ARBA00022679"/>
    </source>
</evidence>
<dbReference type="PANTHER" id="PTHR11783">
    <property type="entry name" value="SULFOTRANSFERASE SULT"/>
    <property type="match status" value="1"/>
</dbReference>
<dbReference type="OrthoDB" id="6376012at2759"/>
<dbReference type="SUPFAM" id="SSF52540">
    <property type="entry name" value="P-loop containing nucleoside triphosphate hydrolases"/>
    <property type="match status" value="1"/>
</dbReference>
<evidence type="ECO:0000313" key="5">
    <source>
        <dbReference type="Proteomes" id="UP000770661"/>
    </source>
</evidence>
<comment type="caution">
    <text evidence="4">The sequence shown here is derived from an EMBL/GenBank/DDBJ whole genome shotgun (WGS) entry which is preliminary data.</text>
</comment>
<protein>
    <submittedName>
        <fullName evidence="4">Sulfotransferase family cytosolic 1B member 1</fullName>
    </submittedName>
</protein>
<keyword evidence="5" id="KW-1185">Reference proteome</keyword>
<reference evidence="4" key="1">
    <citation type="submission" date="2020-07" db="EMBL/GenBank/DDBJ databases">
        <title>The High-quality genome of the commercially important snow crab, Chionoecetes opilio.</title>
        <authorList>
            <person name="Jeong J.-H."/>
            <person name="Ryu S."/>
        </authorList>
    </citation>
    <scope>NUCLEOTIDE SEQUENCE</scope>
    <source>
        <strain evidence="4">MADBK_172401_WGS</strain>
        <tissue evidence="4">Digestive gland</tissue>
    </source>
</reference>
<organism evidence="4 5">
    <name type="scientific">Chionoecetes opilio</name>
    <name type="common">Atlantic snow crab</name>
    <name type="synonym">Cancer opilio</name>
    <dbReference type="NCBI Taxonomy" id="41210"/>
    <lineage>
        <taxon>Eukaryota</taxon>
        <taxon>Metazoa</taxon>
        <taxon>Ecdysozoa</taxon>
        <taxon>Arthropoda</taxon>
        <taxon>Crustacea</taxon>
        <taxon>Multicrustacea</taxon>
        <taxon>Malacostraca</taxon>
        <taxon>Eumalacostraca</taxon>
        <taxon>Eucarida</taxon>
        <taxon>Decapoda</taxon>
        <taxon>Pleocyemata</taxon>
        <taxon>Brachyura</taxon>
        <taxon>Eubrachyura</taxon>
        <taxon>Majoidea</taxon>
        <taxon>Majidae</taxon>
        <taxon>Chionoecetes</taxon>
    </lineage>
</organism>
<dbReference type="GO" id="GO:0008146">
    <property type="term" value="F:sulfotransferase activity"/>
    <property type="evidence" value="ECO:0007669"/>
    <property type="project" value="InterPro"/>
</dbReference>
<feature type="domain" description="Sulfotransferase" evidence="3">
    <location>
        <begin position="2"/>
        <end position="126"/>
    </location>
</feature>
<dbReference type="Pfam" id="PF00685">
    <property type="entry name" value="Sulfotransfer_1"/>
    <property type="match status" value="1"/>
</dbReference>
<evidence type="ECO:0000313" key="4">
    <source>
        <dbReference type="EMBL" id="KAG0713790.1"/>
    </source>
</evidence>
<dbReference type="Proteomes" id="UP000770661">
    <property type="component" value="Unassembled WGS sequence"/>
</dbReference>
<dbReference type="InterPro" id="IPR000863">
    <property type="entry name" value="Sulfotransferase_dom"/>
</dbReference>
<gene>
    <name evidence="4" type="primary">Sult1b1</name>
    <name evidence="4" type="ORF">GWK47_015412</name>
</gene>
<sequence length="133" mass="15944">MMVTFLHNVVYGAYDEHVREAWERRSHPNLHIAYYEDLKADPIKELHRLNDFLDTQLTDEQLKKVADYTSFDQMKARDNDRLKDFYNHEIWQKDGGFFRKGQSGGWKKNLPAHVTTEMDSWIKKQFNFGITFK</sequence>
<comment type="similarity">
    <text evidence="1">Belongs to the sulfotransferase 1 family.</text>
</comment>
<name>A0A8J5CK59_CHIOP</name>
<evidence type="ECO:0000259" key="3">
    <source>
        <dbReference type="Pfam" id="PF00685"/>
    </source>
</evidence>
<evidence type="ECO:0000256" key="1">
    <source>
        <dbReference type="ARBA" id="ARBA00005771"/>
    </source>
</evidence>
<dbReference type="EMBL" id="JACEEZ010021083">
    <property type="protein sequence ID" value="KAG0713790.1"/>
    <property type="molecule type" value="Genomic_DNA"/>
</dbReference>
<proteinExistence type="inferred from homology"/>
<accession>A0A8J5CK59</accession>
<dbReference type="AlphaFoldDB" id="A0A8J5CK59"/>